<dbReference type="Gene3D" id="3.20.20.140">
    <property type="entry name" value="Metal-dependent hydrolases"/>
    <property type="match status" value="1"/>
</dbReference>
<organism evidence="2 3">
    <name type="scientific">Solicola gregarius</name>
    <dbReference type="NCBI Taxonomy" id="2908642"/>
    <lineage>
        <taxon>Bacteria</taxon>
        <taxon>Bacillati</taxon>
        <taxon>Actinomycetota</taxon>
        <taxon>Actinomycetes</taxon>
        <taxon>Propionibacteriales</taxon>
        <taxon>Nocardioidaceae</taxon>
        <taxon>Solicola</taxon>
    </lineage>
</organism>
<evidence type="ECO:0000313" key="2">
    <source>
        <dbReference type="EMBL" id="UYM03486.1"/>
    </source>
</evidence>
<dbReference type="InterPro" id="IPR032466">
    <property type="entry name" value="Metal_Hydrolase"/>
</dbReference>
<dbReference type="Proteomes" id="UP001164390">
    <property type="component" value="Chromosome"/>
</dbReference>
<dbReference type="KEGG" id="sgrg:L0C25_13055"/>
<proteinExistence type="predicted"/>
<dbReference type="GO" id="GO:0016810">
    <property type="term" value="F:hydrolase activity, acting on carbon-nitrogen (but not peptide) bonds"/>
    <property type="evidence" value="ECO:0007669"/>
    <property type="project" value="InterPro"/>
</dbReference>
<dbReference type="InterPro" id="IPR011059">
    <property type="entry name" value="Metal-dep_hydrolase_composite"/>
</dbReference>
<dbReference type="Gene3D" id="3.10.310.70">
    <property type="match status" value="1"/>
</dbReference>
<dbReference type="RefSeq" id="WP_271632095.1">
    <property type="nucleotide sequence ID" value="NZ_CP094970.1"/>
</dbReference>
<keyword evidence="3" id="KW-1185">Reference proteome</keyword>
<gene>
    <name evidence="2" type="ORF">L0C25_13055</name>
</gene>
<dbReference type="PANTHER" id="PTHR22642:SF2">
    <property type="entry name" value="PROTEIN LONG AFTER FAR-RED 3"/>
    <property type="match status" value="1"/>
</dbReference>
<dbReference type="PANTHER" id="PTHR22642">
    <property type="entry name" value="IMIDAZOLONEPROPIONASE"/>
    <property type="match status" value="1"/>
</dbReference>
<feature type="domain" description="Amidohydrolase 3" evidence="1">
    <location>
        <begin position="55"/>
        <end position="539"/>
    </location>
</feature>
<evidence type="ECO:0000313" key="3">
    <source>
        <dbReference type="Proteomes" id="UP001164390"/>
    </source>
</evidence>
<accession>A0AA46TEC1</accession>
<dbReference type="CDD" id="cd01300">
    <property type="entry name" value="YtcJ_like"/>
    <property type="match status" value="1"/>
</dbReference>
<name>A0AA46TEC1_9ACTN</name>
<reference evidence="2" key="1">
    <citation type="submission" date="2022-01" db="EMBL/GenBank/DDBJ databases">
        <title>Nocardioidaceae gen. sp. A5X3R13.</title>
        <authorList>
            <person name="Lopez Marin M.A."/>
            <person name="Uhlik O."/>
        </authorList>
    </citation>
    <scope>NUCLEOTIDE SEQUENCE</scope>
    <source>
        <strain evidence="2">A5X3R13</strain>
    </source>
</reference>
<dbReference type="SUPFAM" id="SSF51556">
    <property type="entry name" value="Metallo-dependent hydrolases"/>
    <property type="match status" value="1"/>
</dbReference>
<sequence length="544" mass="57442">MTQRPSAVTLAVIDADVRTLDPSLPRAEAIAIAGSEIVAVGTTSEIRDLAAAGTQVVSLRGATVTPGLIDSHIHPVWGADLTTGIDLDGLADLDAVRDAVRTEAERVHARGDGSWIRGWNLDYAAFDGTTIRGDLLEDAALGLPAAFTFYDLHTAVGTRAALEQAGIDRERAFTDASCIVVDAAGVPTGELREPTAYNLLLDAAPAATHAHGLARVRSVLEGLASVGLTGGVVMDGTPATLDLLAELERDAPLPVRLDVALWHGPGRDDDGVAEYVALRDAAGARWSCGLIKLFSDGVIDTGTAWLYEPDSCGHGLDSFWPDPQRYVDVVQAYHDAGFQIATHAVGDKAVGAVLDAYEKAGPRANGRAPHRIEHLETVTDDDVARMAAAGVTASMQPLHMQWRRPDGSDSWAIRLGAERTDRAFRITDLIRAGAPVTLGSDWPVAQSDPRIGMAWARGRRTPGEPDAPVFEPDQALSPEQALDGYTAWGAAALGDGRRGRVAPGCRADLTAFAGDPIASSSDELVDLPITMTVVDGQISHRAEQ</sequence>
<dbReference type="InterPro" id="IPR033932">
    <property type="entry name" value="YtcJ-like"/>
</dbReference>
<dbReference type="Gene3D" id="2.30.40.10">
    <property type="entry name" value="Urease, subunit C, domain 1"/>
    <property type="match status" value="1"/>
</dbReference>
<dbReference type="SUPFAM" id="SSF51338">
    <property type="entry name" value="Composite domain of metallo-dependent hydrolases"/>
    <property type="match status" value="1"/>
</dbReference>
<protein>
    <submittedName>
        <fullName evidence="2">Amidohydrolase</fullName>
    </submittedName>
</protein>
<evidence type="ECO:0000259" key="1">
    <source>
        <dbReference type="Pfam" id="PF07969"/>
    </source>
</evidence>
<dbReference type="Pfam" id="PF07969">
    <property type="entry name" value="Amidohydro_3"/>
    <property type="match status" value="1"/>
</dbReference>
<dbReference type="AlphaFoldDB" id="A0AA46TEC1"/>
<dbReference type="InterPro" id="IPR013108">
    <property type="entry name" value="Amidohydro_3"/>
</dbReference>
<dbReference type="EMBL" id="CP094970">
    <property type="protein sequence ID" value="UYM03486.1"/>
    <property type="molecule type" value="Genomic_DNA"/>
</dbReference>